<dbReference type="Pfam" id="PF26239">
    <property type="entry name" value="DUF8054"/>
    <property type="match status" value="1"/>
</dbReference>
<name>A0ABD5PCC6_9EURY</name>
<reference evidence="3 4" key="1">
    <citation type="journal article" date="2019" name="Int. J. Syst. Evol. Microbiol.">
        <title>The Global Catalogue of Microorganisms (GCM) 10K type strain sequencing project: providing services to taxonomists for standard genome sequencing and annotation.</title>
        <authorList>
            <consortium name="The Broad Institute Genomics Platform"/>
            <consortium name="The Broad Institute Genome Sequencing Center for Infectious Disease"/>
            <person name="Wu L."/>
            <person name="Ma J."/>
        </authorList>
    </citation>
    <scope>NUCLEOTIDE SEQUENCE [LARGE SCALE GENOMIC DNA]</scope>
    <source>
        <strain evidence="3 4">CGMCC 1.12553</strain>
    </source>
</reference>
<feature type="compositionally biased region" description="Acidic residues" evidence="1">
    <location>
        <begin position="134"/>
        <end position="153"/>
    </location>
</feature>
<accession>A0ABD5PCC6</accession>
<keyword evidence="4" id="KW-1185">Reference proteome</keyword>
<sequence>MRLPRGDLLRSHVVDDPAGPLRTALDRQLSGYAVFEPSDALLLGARERGVLTFEAGVPTLAYEAASDRGGPDAIAEFAHPGPYRVELYELPASSLAAAHEATDLRVPPATPATELADDPALAERTREVAPPERVDDDGDDEASALEAFLEDEEKISAIREQARDEAEQRAAEWGLTGELAGDGEPTAGDDALTTE</sequence>
<dbReference type="EMBL" id="JBHSDS010000006">
    <property type="protein sequence ID" value="MFC4358537.1"/>
    <property type="molecule type" value="Genomic_DNA"/>
</dbReference>
<feature type="compositionally biased region" description="Basic and acidic residues" evidence="1">
    <location>
        <begin position="154"/>
        <end position="170"/>
    </location>
</feature>
<evidence type="ECO:0000259" key="2">
    <source>
        <dbReference type="Pfam" id="PF26239"/>
    </source>
</evidence>
<gene>
    <name evidence="3" type="ORF">ACFO0N_11355</name>
</gene>
<dbReference type="RefSeq" id="WP_267623708.1">
    <property type="nucleotide sequence ID" value="NZ_JAODIW010000008.1"/>
</dbReference>
<evidence type="ECO:0000313" key="3">
    <source>
        <dbReference type="EMBL" id="MFC4358537.1"/>
    </source>
</evidence>
<feature type="domain" description="DUF8054" evidence="2">
    <location>
        <begin position="2"/>
        <end position="175"/>
    </location>
</feature>
<feature type="region of interest" description="Disordered" evidence="1">
    <location>
        <begin position="109"/>
        <end position="195"/>
    </location>
</feature>
<dbReference type="Proteomes" id="UP001595921">
    <property type="component" value="Unassembled WGS sequence"/>
</dbReference>
<dbReference type="InterPro" id="IPR058367">
    <property type="entry name" value="DUF8054"/>
</dbReference>
<evidence type="ECO:0000313" key="4">
    <source>
        <dbReference type="Proteomes" id="UP001595921"/>
    </source>
</evidence>
<proteinExistence type="predicted"/>
<comment type="caution">
    <text evidence="3">The sequence shown here is derived from an EMBL/GenBank/DDBJ whole genome shotgun (WGS) entry which is preliminary data.</text>
</comment>
<protein>
    <recommendedName>
        <fullName evidence="2">DUF8054 domain-containing protein</fullName>
    </recommendedName>
</protein>
<dbReference type="AlphaFoldDB" id="A0ABD5PCC6"/>
<evidence type="ECO:0000256" key="1">
    <source>
        <dbReference type="SAM" id="MobiDB-lite"/>
    </source>
</evidence>
<feature type="compositionally biased region" description="Basic and acidic residues" evidence="1">
    <location>
        <begin position="121"/>
        <end position="133"/>
    </location>
</feature>
<organism evidence="3 4">
    <name type="scientific">Halobium salinum</name>
    <dbReference type="NCBI Taxonomy" id="1364940"/>
    <lineage>
        <taxon>Archaea</taxon>
        <taxon>Methanobacteriati</taxon>
        <taxon>Methanobacteriota</taxon>
        <taxon>Stenosarchaea group</taxon>
        <taxon>Halobacteria</taxon>
        <taxon>Halobacteriales</taxon>
        <taxon>Haloferacaceae</taxon>
        <taxon>Halobium</taxon>
    </lineage>
</organism>